<dbReference type="RefSeq" id="WP_153250359.1">
    <property type="nucleotide sequence ID" value="NZ_CP044205.1"/>
</dbReference>
<dbReference type="KEGG" id="mmob:F6R98_18605"/>
<gene>
    <name evidence="3" type="ORF">F6R98_18605</name>
</gene>
<protein>
    <submittedName>
        <fullName evidence="3">DUF4340 domain-containing protein</fullName>
    </submittedName>
</protein>
<proteinExistence type="predicted"/>
<accession>A0A5Q0BQB6</accession>
<evidence type="ECO:0000259" key="2">
    <source>
        <dbReference type="Pfam" id="PF14238"/>
    </source>
</evidence>
<organism evidence="3 4">
    <name type="scientific">Candidatus Methylospira mobilis</name>
    <dbReference type="NCBI Taxonomy" id="1808979"/>
    <lineage>
        <taxon>Bacteria</taxon>
        <taxon>Pseudomonadati</taxon>
        <taxon>Pseudomonadota</taxon>
        <taxon>Gammaproteobacteria</taxon>
        <taxon>Methylococcales</taxon>
        <taxon>Methylococcaceae</taxon>
        <taxon>Candidatus Methylospira</taxon>
    </lineage>
</organism>
<evidence type="ECO:0000256" key="1">
    <source>
        <dbReference type="SAM" id="MobiDB-lite"/>
    </source>
</evidence>
<sequence length="319" mass="35236">MQKRLLINLLLLLAVLVLGAIVIFEPGKEEQPESVRLTELDDTTIDHFVLKNNSGEIAFEKREDHWWLTAPFSAPANDIRVGQLLAISHAASASHYPLNTEDLPRFELDKPKASITLGQVKMVFGGVDPIDLRRYVWVGKTLHLVDDDFSHHISAPATEYVERKLLPEGSKPNVLTLPGLKLTQDKDGRWQVDPASPAASGAADLVANWQTARAIDVMQIAQPVQGDIIHIDFTDHAPVEFVILKRDPDLILARADWGLQYQVTAETAAQLLTLALKPAVAPAAPVSPNDNVEEEDSEPADSDDQLKIDEHDTEDEPDK</sequence>
<dbReference type="Pfam" id="PF14238">
    <property type="entry name" value="DUF4340"/>
    <property type="match status" value="1"/>
</dbReference>
<evidence type="ECO:0000313" key="3">
    <source>
        <dbReference type="EMBL" id="QFY44394.1"/>
    </source>
</evidence>
<evidence type="ECO:0000313" key="4">
    <source>
        <dbReference type="Proteomes" id="UP000325755"/>
    </source>
</evidence>
<dbReference type="OrthoDB" id="7062720at2"/>
<feature type="domain" description="DUF4340" evidence="2">
    <location>
        <begin position="66"/>
        <end position="213"/>
    </location>
</feature>
<name>A0A5Q0BQB6_9GAMM</name>
<reference evidence="3 4" key="1">
    <citation type="submission" date="2019-09" db="EMBL/GenBank/DDBJ databases">
        <title>Ecophysiology of the spiral-shaped methanotroph Methylospira mobilis as revealed by the complete genome sequence.</title>
        <authorList>
            <person name="Oshkin I.Y."/>
            <person name="Dedysh S.N."/>
            <person name="Miroshnikov K."/>
            <person name="Danilova O.V."/>
            <person name="Hakobyan A."/>
            <person name="Liesack W."/>
        </authorList>
    </citation>
    <scope>NUCLEOTIDE SEQUENCE [LARGE SCALE GENOMIC DNA]</scope>
    <source>
        <strain evidence="3 4">Shm1</strain>
    </source>
</reference>
<keyword evidence="4" id="KW-1185">Reference proteome</keyword>
<feature type="region of interest" description="Disordered" evidence="1">
    <location>
        <begin position="282"/>
        <end position="319"/>
    </location>
</feature>
<dbReference type="AlphaFoldDB" id="A0A5Q0BQB6"/>
<dbReference type="InterPro" id="IPR025641">
    <property type="entry name" value="DUF4340"/>
</dbReference>
<dbReference type="InParanoid" id="A0A5Q0BQB6"/>
<dbReference type="Proteomes" id="UP000325755">
    <property type="component" value="Chromosome"/>
</dbReference>
<feature type="compositionally biased region" description="Acidic residues" evidence="1">
    <location>
        <begin position="291"/>
        <end position="303"/>
    </location>
</feature>
<dbReference type="EMBL" id="CP044205">
    <property type="protein sequence ID" value="QFY44394.1"/>
    <property type="molecule type" value="Genomic_DNA"/>
</dbReference>